<evidence type="ECO:0000313" key="2">
    <source>
        <dbReference type="Proteomes" id="UP001219525"/>
    </source>
</evidence>
<sequence>MAILEAFGLTSKMEKLVGGNVHQYFNILTMQNDLHLLFDSLKFWLEEAIGEENTYTVCSVKDKVFKMTQPLPRRVTFRVDPDFEAACVAKGIPVPALPSPSLLAIRAACSRVAHTVVFHSIDKAIWVDRLLRDLEETPVMAEDGTTAHILASLLRQSSRTVCIEA</sequence>
<organism evidence="1 2">
    <name type="scientific">Mycena pura</name>
    <dbReference type="NCBI Taxonomy" id="153505"/>
    <lineage>
        <taxon>Eukaryota</taxon>
        <taxon>Fungi</taxon>
        <taxon>Dikarya</taxon>
        <taxon>Basidiomycota</taxon>
        <taxon>Agaricomycotina</taxon>
        <taxon>Agaricomycetes</taxon>
        <taxon>Agaricomycetidae</taxon>
        <taxon>Agaricales</taxon>
        <taxon>Marasmiineae</taxon>
        <taxon>Mycenaceae</taxon>
        <taxon>Mycena</taxon>
    </lineage>
</organism>
<accession>A0AAD6V965</accession>
<proteinExistence type="predicted"/>
<name>A0AAD6V965_9AGAR</name>
<evidence type="ECO:0000313" key="1">
    <source>
        <dbReference type="EMBL" id="KAJ7203008.1"/>
    </source>
</evidence>
<dbReference type="AlphaFoldDB" id="A0AAD6V965"/>
<gene>
    <name evidence="1" type="ORF">GGX14DRAFT_369821</name>
</gene>
<comment type="caution">
    <text evidence="1">The sequence shown here is derived from an EMBL/GenBank/DDBJ whole genome shotgun (WGS) entry which is preliminary data.</text>
</comment>
<keyword evidence="2" id="KW-1185">Reference proteome</keyword>
<reference evidence="1" key="1">
    <citation type="submission" date="2023-03" db="EMBL/GenBank/DDBJ databases">
        <title>Massive genome expansion in bonnet fungi (Mycena s.s.) driven by repeated elements and novel gene families across ecological guilds.</title>
        <authorList>
            <consortium name="Lawrence Berkeley National Laboratory"/>
            <person name="Harder C.B."/>
            <person name="Miyauchi S."/>
            <person name="Viragh M."/>
            <person name="Kuo A."/>
            <person name="Thoen E."/>
            <person name="Andreopoulos B."/>
            <person name="Lu D."/>
            <person name="Skrede I."/>
            <person name="Drula E."/>
            <person name="Henrissat B."/>
            <person name="Morin E."/>
            <person name="Kohler A."/>
            <person name="Barry K."/>
            <person name="LaButti K."/>
            <person name="Morin E."/>
            <person name="Salamov A."/>
            <person name="Lipzen A."/>
            <person name="Mereny Z."/>
            <person name="Hegedus B."/>
            <person name="Baldrian P."/>
            <person name="Stursova M."/>
            <person name="Weitz H."/>
            <person name="Taylor A."/>
            <person name="Grigoriev I.V."/>
            <person name="Nagy L.G."/>
            <person name="Martin F."/>
            <person name="Kauserud H."/>
        </authorList>
    </citation>
    <scope>NUCLEOTIDE SEQUENCE</scope>
    <source>
        <strain evidence="1">9144</strain>
    </source>
</reference>
<protein>
    <submittedName>
        <fullName evidence="1">Uncharacterized protein</fullName>
    </submittedName>
</protein>
<dbReference type="EMBL" id="JARJCW010000052">
    <property type="protein sequence ID" value="KAJ7203008.1"/>
    <property type="molecule type" value="Genomic_DNA"/>
</dbReference>
<dbReference type="Proteomes" id="UP001219525">
    <property type="component" value="Unassembled WGS sequence"/>
</dbReference>